<proteinExistence type="predicted"/>
<dbReference type="EMBL" id="GU474877">
    <property type="protein sequence ID" value="ADI17932.1"/>
    <property type="molecule type" value="Genomic_DNA"/>
</dbReference>
<dbReference type="AlphaFoldDB" id="E0XU41"/>
<sequence>MYVKARGRCTSGVVGFNWAGLRIRQGVRKTCFSLRNWKVSP</sequence>
<name>E0XU41_9BACT</name>
<reference evidence="1" key="1">
    <citation type="journal article" date="2011" name="Environ. Microbiol.">
        <title>Time-series analyses of Monterey Bay coastal microbial picoplankton using a 'genome proxy' microarray.</title>
        <authorList>
            <person name="Rich V.I."/>
            <person name="Pham V.D."/>
            <person name="Eppley J."/>
            <person name="Shi Y."/>
            <person name="DeLong E.F."/>
        </authorList>
    </citation>
    <scope>NUCLEOTIDE SEQUENCE</scope>
</reference>
<organism evidence="1">
    <name type="scientific">uncultured Desulfobacterales bacterium HF0200_07G10</name>
    <dbReference type="NCBI Taxonomy" id="710741"/>
    <lineage>
        <taxon>Bacteria</taxon>
        <taxon>Pseudomonadati</taxon>
        <taxon>Thermodesulfobacteriota</taxon>
        <taxon>Desulfobacteria</taxon>
        <taxon>Desulfobacterales</taxon>
        <taxon>environmental samples</taxon>
    </lineage>
</organism>
<protein>
    <submittedName>
        <fullName evidence="1">Uncharacterized protein</fullName>
    </submittedName>
</protein>
<accession>E0XU41</accession>
<evidence type="ECO:0000313" key="1">
    <source>
        <dbReference type="EMBL" id="ADI17932.1"/>
    </source>
</evidence>